<evidence type="ECO:0000256" key="1">
    <source>
        <dbReference type="ARBA" id="ARBA00004417"/>
    </source>
</evidence>
<organism evidence="11 12">
    <name type="scientific">Sinorhizobium psoraleae</name>
    <dbReference type="NCBI Taxonomy" id="520838"/>
    <lineage>
        <taxon>Bacteria</taxon>
        <taxon>Pseudomonadati</taxon>
        <taxon>Pseudomonadota</taxon>
        <taxon>Alphaproteobacteria</taxon>
        <taxon>Hyphomicrobiales</taxon>
        <taxon>Rhizobiaceae</taxon>
        <taxon>Sinorhizobium/Ensifer group</taxon>
        <taxon>Sinorhizobium</taxon>
    </lineage>
</organism>
<evidence type="ECO:0000256" key="3">
    <source>
        <dbReference type="ARBA" id="ARBA00022448"/>
    </source>
</evidence>
<gene>
    <name evidence="11" type="ORF">O3W52_27870</name>
</gene>
<dbReference type="SUPFAM" id="SSF52540">
    <property type="entry name" value="P-loop containing nucleoside triphosphate hydrolases"/>
    <property type="match status" value="1"/>
</dbReference>
<keyword evidence="12" id="KW-1185">Reference proteome</keyword>
<keyword evidence="6 11" id="KW-0067">ATP-binding</keyword>
<feature type="domain" description="AAA+ ATPase" evidence="10">
    <location>
        <begin position="53"/>
        <end position="164"/>
    </location>
</feature>
<dbReference type="PANTHER" id="PTHR43297">
    <property type="entry name" value="OLIGOPEPTIDE TRANSPORT ATP-BINDING PROTEIN APPD"/>
    <property type="match status" value="1"/>
</dbReference>
<evidence type="ECO:0000259" key="10">
    <source>
        <dbReference type="SMART" id="SM00382"/>
    </source>
</evidence>
<evidence type="ECO:0000256" key="6">
    <source>
        <dbReference type="ARBA" id="ARBA00022840"/>
    </source>
</evidence>
<dbReference type="InterPro" id="IPR050388">
    <property type="entry name" value="ABC_Ni/Peptide_Import"/>
</dbReference>
<dbReference type="InterPro" id="IPR003439">
    <property type="entry name" value="ABC_transporter-like_ATP-bd"/>
</dbReference>
<keyword evidence="4" id="KW-1003">Cell membrane</keyword>
<dbReference type="InterPro" id="IPR003593">
    <property type="entry name" value="AAA+_ATPase"/>
</dbReference>
<dbReference type="InterPro" id="IPR027417">
    <property type="entry name" value="P-loop_NTPase"/>
</dbReference>
<dbReference type="EMBL" id="JAPVOI010000005">
    <property type="protein sequence ID" value="MCZ4093628.1"/>
    <property type="molecule type" value="Genomic_DNA"/>
</dbReference>
<dbReference type="GO" id="GO:0005524">
    <property type="term" value="F:ATP binding"/>
    <property type="evidence" value="ECO:0007669"/>
    <property type="project" value="UniProtKB-KW"/>
</dbReference>
<evidence type="ECO:0000313" key="12">
    <source>
        <dbReference type="Proteomes" id="UP001079430"/>
    </source>
</evidence>
<comment type="subcellular location">
    <subcellularLocation>
        <location evidence="1">Cell inner membrane</location>
        <topology evidence="1">Peripheral membrane protein</topology>
    </subcellularLocation>
</comment>
<proteinExistence type="inferred from homology"/>
<dbReference type="PANTHER" id="PTHR43297:SF2">
    <property type="entry name" value="DIPEPTIDE TRANSPORT ATP-BINDING PROTEIN DPPD"/>
    <property type="match status" value="1"/>
</dbReference>
<evidence type="ECO:0000256" key="5">
    <source>
        <dbReference type="ARBA" id="ARBA00022741"/>
    </source>
</evidence>
<name>A0ABT4KP49_9HYPH</name>
<feature type="region of interest" description="Disordered" evidence="8">
    <location>
        <begin position="172"/>
        <end position="198"/>
    </location>
</feature>
<keyword evidence="7" id="KW-0472">Membrane</keyword>
<protein>
    <submittedName>
        <fullName evidence="11">ATP-binding cassette domain-containing protein</fullName>
    </submittedName>
</protein>
<evidence type="ECO:0000256" key="8">
    <source>
        <dbReference type="SAM" id="MobiDB-lite"/>
    </source>
</evidence>
<dbReference type="Pfam" id="PF00005">
    <property type="entry name" value="ABC_tran"/>
    <property type="match status" value="1"/>
</dbReference>
<feature type="signal peptide" evidence="9">
    <location>
        <begin position="1"/>
        <end position="23"/>
    </location>
</feature>
<evidence type="ECO:0000313" key="11">
    <source>
        <dbReference type="EMBL" id="MCZ4093628.1"/>
    </source>
</evidence>
<dbReference type="Proteomes" id="UP001079430">
    <property type="component" value="Unassembled WGS sequence"/>
</dbReference>
<keyword evidence="3" id="KW-0813">Transport</keyword>
<feature type="chain" id="PRO_5047333705" evidence="9">
    <location>
        <begin position="24"/>
        <end position="198"/>
    </location>
</feature>
<keyword evidence="9" id="KW-0732">Signal</keyword>
<evidence type="ECO:0000256" key="9">
    <source>
        <dbReference type="SAM" id="SignalP"/>
    </source>
</evidence>
<keyword evidence="5" id="KW-0547">Nucleotide-binding</keyword>
<evidence type="ECO:0000256" key="2">
    <source>
        <dbReference type="ARBA" id="ARBA00005417"/>
    </source>
</evidence>
<dbReference type="SMART" id="SM00382">
    <property type="entry name" value="AAA"/>
    <property type="match status" value="1"/>
</dbReference>
<evidence type="ECO:0000256" key="4">
    <source>
        <dbReference type="ARBA" id="ARBA00022475"/>
    </source>
</evidence>
<sequence length="198" mass="20814">MLNTIIRNSAVPALFSAASPVTACTKPAIKLAGLTVAFDGVPVLHGVDLLVNKGEAIGIVGESGCGKSVTWRAVLGLLPKSASITGEAWMEDTNLADAPQLVLDKVRGGRIAMIFQDPASALNPVHRVGAQIVEALRLHRGMLGAAARAEARRLLDQVGIPDAERNTACLSSRTVGRSEPAGNDRHRAGWTARTADRR</sequence>
<reference evidence="11" key="1">
    <citation type="submission" date="2022-10" db="EMBL/GenBank/DDBJ databases">
        <title>Whole genome sequencing of three plant growth promoting bacteria isolated from Vachellia tortilis subsp. raddiana in Morocco.</title>
        <authorList>
            <person name="Hnini M."/>
            <person name="Zouagui R."/>
            <person name="Zouagui H."/>
            <person name="Chemao Elfihri M.-W."/>
            <person name="Ibrahimi A."/>
            <person name="Sbabou L."/>
            <person name="Aurag J."/>
        </authorList>
    </citation>
    <scope>NUCLEOTIDE SEQUENCE</scope>
    <source>
        <strain evidence="11">LMR678</strain>
    </source>
</reference>
<evidence type="ECO:0000256" key="7">
    <source>
        <dbReference type="ARBA" id="ARBA00023136"/>
    </source>
</evidence>
<accession>A0ABT4KP49</accession>
<comment type="caution">
    <text evidence="11">The sequence shown here is derived from an EMBL/GenBank/DDBJ whole genome shotgun (WGS) entry which is preliminary data.</text>
</comment>
<comment type="similarity">
    <text evidence="2">Belongs to the ABC transporter superfamily.</text>
</comment>
<dbReference type="Gene3D" id="3.40.50.300">
    <property type="entry name" value="P-loop containing nucleotide triphosphate hydrolases"/>
    <property type="match status" value="1"/>
</dbReference>